<feature type="signal peptide" evidence="1">
    <location>
        <begin position="1"/>
        <end position="25"/>
    </location>
</feature>
<dbReference type="InterPro" id="IPR006059">
    <property type="entry name" value="SBP"/>
</dbReference>
<dbReference type="InterPro" id="IPR027020">
    <property type="entry name" value="YnjB"/>
</dbReference>
<evidence type="ECO:0000313" key="3">
    <source>
        <dbReference type="Proteomes" id="UP000288789"/>
    </source>
</evidence>
<evidence type="ECO:0000256" key="1">
    <source>
        <dbReference type="SAM" id="SignalP"/>
    </source>
</evidence>
<dbReference type="Gene3D" id="3.40.190.10">
    <property type="entry name" value="Periplasmic binding protein-like II"/>
    <property type="match status" value="2"/>
</dbReference>
<sequence>MKTIRGLVAILALAAGVLATNATQAQPVPVNFYAWGGQPAINDYLRWAERELEAEGIALQHVKVADIAEVVKQLTSGRSNADLIWINGENFHALKRTDALLAVAEKVKGIEHVRTDIGWQIDFGESVDGLEVPWGIGQFHLFMCGTCVTQSSLSAQQLLNYAKANPGRISYPRPPEFHGTTFLKMLALDLVADTGVFQKRTSAVDVESVMRPFWAYLEQLHPHLWLQGEAFPASAAEQLNLFANAQLHNAVSFNPNEVLTLANQGRIPATSKAVMIGDAAITNSHYLAVPRSAVNPEAAIKVIEFLLSEKAQRKKADLQGWGDPAVIQQVEQATLLPAANDFHVTWHNYLEKQWAARFH</sequence>
<dbReference type="SUPFAM" id="SSF53850">
    <property type="entry name" value="Periplasmic binding protein-like II"/>
    <property type="match status" value="1"/>
</dbReference>
<proteinExistence type="predicted"/>
<dbReference type="PIRSF" id="PIRSF029172">
    <property type="entry name" value="UCP029172_ABC_sbc_YnjB"/>
    <property type="match status" value="1"/>
</dbReference>
<dbReference type="Pfam" id="PF13416">
    <property type="entry name" value="SBP_bac_8"/>
    <property type="match status" value="1"/>
</dbReference>
<comment type="caution">
    <text evidence="2">The sequence shown here is derived from an EMBL/GenBank/DDBJ whole genome shotgun (WGS) entry which is preliminary data.</text>
</comment>
<dbReference type="PANTHER" id="PTHR42779">
    <property type="entry name" value="PROTEIN YNJB"/>
    <property type="match status" value="1"/>
</dbReference>
<reference evidence="2 3" key="1">
    <citation type="submission" date="2018-12" db="EMBL/GenBank/DDBJ databases">
        <authorList>
            <person name="Li A."/>
            <person name="Zhang M."/>
            <person name="Zhu H."/>
        </authorList>
    </citation>
    <scope>NUCLEOTIDE SEQUENCE [LARGE SCALE GENOMIC DNA]</scope>
    <source>
        <strain evidence="2 3">R04H25</strain>
    </source>
</reference>
<organism evidence="2 3">
    <name type="scientific">Pseudidiomarina gelatinasegens</name>
    <dbReference type="NCBI Taxonomy" id="2487740"/>
    <lineage>
        <taxon>Bacteria</taxon>
        <taxon>Pseudomonadati</taxon>
        <taxon>Pseudomonadota</taxon>
        <taxon>Gammaproteobacteria</taxon>
        <taxon>Alteromonadales</taxon>
        <taxon>Idiomarinaceae</taxon>
        <taxon>Pseudidiomarina</taxon>
    </lineage>
</organism>
<gene>
    <name evidence="2" type="ORF">EGC76_08095</name>
</gene>
<keyword evidence="1" id="KW-0732">Signal</keyword>
<dbReference type="PANTHER" id="PTHR42779:SF1">
    <property type="entry name" value="PROTEIN YNJB"/>
    <property type="match status" value="1"/>
</dbReference>
<dbReference type="Proteomes" id="UP000288789">
    <property type="component" value="Unassembled WGS sequence"/>
</dbReference>
<dbReference type="NCBIfam" id="NF008633">
    <property type="entry name" value="PRK11622.1"/>
    <property type="match status" value="1"/>
</dbReference>
<evidence type="ECO:0000313" key="2">
    <source>
        <dbReference type="EMBL" id="RWU09577.1"/>
    </source>
</evidence>
<dbReference type="AlphaFoldDB" id="A0A443YZH4"/>
<keyword evidence="3" id="KW-1185">Reference proteome</keyword>
<dbReference type="RefSeq" id="WP_128352482.1">
    <property type="nucleotide sequence ID" value="NZ_RSFE01000005.1"/>
</dbReference>
<dbReference type="OrthoDB" id="3239593at2"/>
<accession>A0A443YZH4</accession>
<protein>
    <submittedName>
        <fullName evidence="2">ABC transporter substrate-binding protein</fullName>
    </submittedName>
</protein>
<dbReference type="EMBL" id="RSFE01000005">
    <property type="protein sequence ID" value="RWU09577.1"/>
    <property type="molecule type" value="Genomic_DNA"/>
</dbReference>
<name>A0A443YZH4_9GAMM</name>
<feature type="chain" id="PRO_5019559166" evidence="1">
    <location>
        <begin position="26"/>
        <end position="359"/>
    </location>
</feature>